<reference evidence="2" key="1">
    <citation type="journal article" date="2022" name="Int. J. Mol. Sci.">
        <title>Draft Genome of Tanacetum Coccineum: Genomic Comparison of Closely Related Tanacetum-Family Plants.</title>
        <authorList>
            <person name="Yamashiro T."/>
            <person name="Shiraishi A."/>
            <person name="Nakayama K."/>
            <person name="Satake H."/>
        </authorList>
    </citation>
    <scope>NUCLEOTIDE SEQUENCE</scope>
</reference>
<keyword evidence="1" id="KW-0812">Transmembrane</keyword>
<dbReference type="EMBL" id="BQNB010009405">
    <property type="protein sequence ID" value="GJS63074.1"/>
    <property type="molecule type" value="Genomic_DNA"/>
</dbReference>
<proteinExistence type="predicted"/>
<dbReference type="Proteomes" id="UP001151760">
    <property type="component" value="Unassembled WGS sequence"/>
</dbReference>
<sequence length="205" mass="23519">ERNLRLFGGNGRSEEEILQIVFESVRLRIIGLKIKVSSDVIKASEMIIPDHMYSAEQRGVWCSSLSLIDKWPYRADDRLTSRKLGLLKYGWCCSNLISLALGSLESFNLIVTSAGFLSLGSKVMIYLVFILFMDNTRRNDMVWHFLSFMSSCLRFPTYGDVLSYTDWSQCNLVIQRRLSTLAYMDSSSSSDEYAILRIRGLYELC</sequence>
<evidence type="ECO:0000313" key="2">
    <source>
        <dbReference type="EMBL" id="GJS63074.1"/>
    </source>
</evidence>
<gene>
    <name evidence="2" type="ORF">Tco_0677638</name>
</gene>
<keyword evidence="1" id="KW-1133">Transmembrane helix</keyword>
<name>A0ABQ4XCX5_9ASTR</name>
<reference evidence="2" key="2">
    <citation type="submission" date="2022-01" db="EMBL/GenBank/DDBJ databases">
        <authorList>
            <person name="Yamashiro T."/>
            <person name="Shiraishi A."/>
            <person name="Satake H."/>
            <person name="Nakayama K."/>
        </authorList>
    </citation>
    <scope>NUCLEOTIDE SEQUENCE</scope>
</reference>
<accession>A0ABQ4XCX5</accession>
<evidence type="ECO:0000256" key="1">
    <source>
        <dbReference type="SAM" id="Phobius"/>
    </source>
</evidence>
<comment type="caution">
    <text evidence="2">The sequence shown here is derived from an EMBL/GenBank/DDBJ whole genome shotgun (WGS) entry which is preliminary data.</text>
</comment>
<evidence type="ECO:0008006" key="4">
    <source>
        <dbReference type="Google" id="ProtNLM"/>
    </source>
</evidence>
<feature type="non-terminal residue" evidence="2">
    <location>
        <position position="1"/>
    </location>
</feature>
<organism evidence="2 3">
    <name type="scientific">Tanacetum coccineum</name>
    <dbReference type="NCBI Taxonomy" id="301880"/>
    <lineage>
        <taxon>Eukaryota</taxon>
        <taxon>Viridiplantae</taxon>
        <taxon>Streptophyta</taxon>
        <taxon>Embryophyta</taxon>
        <taxon>Tracheophyta</taxon>
        <taxon>Spermatophyta</taxon>
        <taxon>Magnoliopsida</taxon>
        <taxon>eudicotyledons</taxon>
        <taxon>Gunneridae</taxon>
        <taxon>Pentapetalae</taxon>
        <taxon>asterids</taxon>
        <taxon>campanulids</taxon>
        <taxon>Asterales</taxon>
        <taxon>Asteraceae</taxon>
        <taxon>Asteroideae</taxon>
        <taxon>Anthemideae</taxon>
        <taxon>Anthemidinae</taxon>
        <taxon>Tanacetum</taxon>
    </lineage>
</organism>
<protein>
    <recommendedName>
        <fullName evidence="4">Maturase K</fullName>
    </recommendedName>
</protein>
<keyword evidence="1" id="KW-0472">Membrane</keyword>
<evidence type="ECO:0000313" key="3">
    <source>
        <dbReference type="Proteomes" id="UP001151760"/>
    </source>
</evidence>
<keyword evidence="3" id="KW-1185">Reference proteome</keyword>
<feature type="transmembrane region" description="Helical" evidence="1">
    <location>
        <begin position="110"/>
        <end position="132"/>
    </location>
</feature>